<feature type="region of interest" description="Disordered" evidence="1">
    <location>
        <begin position="62"/>
        <end position="101"/>
    </location>
</feature>
<accession>A0A0B6YEM1</accession>
<dbReference type="EMBL" id="HACG01007754">
    <property type="protein sequence ID" value="CEK54619.1"/>
    <property type="molecule type" value="Transcribed_RNA"/>
</dbReference>
<feature type="compositionally biased region" description="Low complexity" evidence="1">
    <location>
        <begin position="62"/>
        <end position="71"/>
    </location>
</feature>
<name>A0A0B6YEM1_9EUPU</name>
<proteinExistence type="predicted"/>
<protein>
    <submittedName>
        <fullName evidence="2">Uncharacterized protein</fullName>
    </submittedName>
</protein>
<evidence type="ECO:0000256" key="1">
    <source>
        <dbReference type="SAM" id="MobiDB-lite"/>
    </source>
</evidence>
<feature type="non-terminal residue" evidence="2">
    <location>
        <position position="1"/>
    </location>
</feature>
<feature type="region of interest" description="Disordered" evidence="1">
    <location>
        <begin position="1"/>
        <end position="46"/>
    </location>
</feature>
<reference evidence="2" key="1">
    <citation type="submission" date="2014-12" db="EMBL/GenBank/DDBJ databases">
        <title>Insight into the proteome of Arion vulgaris.</title>
        <authorList>
            <person name="Aradska J."/>
            <person name="Bulat T."/>
            <person name="Smidak R."/>
            <person name="Sarate P."/>
            <person name="Gangsoo J."/>
            <person name="Sialana F."/>
            <person name="Bilban M."/>
            <person name="Lubec G."/>
        </authorList>
    </citation>
    <scope>NUCLEOTIDE SEQUENCE</scope>
    <source>
        <tissue evidence="2">Skin</tissue>
    </source>
</reference>
<dbReference type="AlphaFoldDB" id="A0A0B6YEM1"/>
<gene>
    <name evidence="2" type="primary">ORF23276</name>
</gene>
<sequence length="101" mass="11096">TIQDQDKGIGAEKTTKRESSRKRKNDTNSNSAPKVENKRSKKSKSLDILKPVDGVLFNLNSMSANSAGNSSDIYDFVDDDGTDNFIQPPPTPTKLQTKKVP</sequence>
<evidence type="ECO:0000313" key="2">
    <source>
        <dbReference type="EMBL" id="CEK54619.1"/>
    </source>
</evidence>
<organism evidence="2">
    <name type="scientific">Arion vulgaris</name>
    <dbReference type="NCBI Taxonomy" id="1028688"/>
    <lineage>
        <taxon>Eukaryota</taxon>
        <taxon>Metazoa</taxon>
        <taxon>Spiralia</taxon>
        <taxon>Lophotrochozoa</taxon>
        <taxon>Mollusca</taxon>
        <taxon>Gastropoda</taxon>
        <taxon>Heterobranchia</taxon>
        <taxon>Euthyneura</taxon>
        <taxon>Panpulmonata</taxon>
        <taxon>Eupulmonata</taxon>
        <taxon>Stylommatophora</taxon>
        <taxon>Helicina</taxon>
        <taxon>Arionoidea</taxon>
        <taxon>Arionidae</taxon>
        <taxon>Arion</taxon>
    </lineage>
</organism>
<feature type="compositionally biased region" description="Basic and acidic residues" evidence="1">
    <location>
        <begin position="1"/>
        <end position="18"/>
    </location>
</feature>
<feature type="non-terminal residue" evidence="2">
    <location>
        <position position="101"/>
    </location>
</feature>